<feature type="transmembrane region" description="Helical" evidence="6">
    <location>
        <begin position="135"/>
        <end position="158"/>
    </location>
</feature>
<protein>
    <submittedName>
        <fullName evidence="7">ABC transporter permease</fullName>
    </submittedName>
</protein>
<sequence length="250" mass="28692">MRLFRILTFKELKGYFLTPFGWVILAFVTIMQGVSLSTAMKGFRDTPVRDSLVYVTFHTPLFWFYFLFIFPLITMRLFSEEERSGTLETLLTAPVRTWQVVFSKYTAAMIFYTTLWIPGLIQFKMFQWATDLPPAFSPGALGGAFTVVMLMGAAFTAIGCLASALTSSQIIAGIFTIGLLVIHYFLGYVTRIWGESFAGAPFFHYISSQHHLHYFTSGFFDSRPVVYFLSLALFALFLTYQVVDYRRWRN</sequence>
<evidence type="ECO:0000256" key="2">
    <source>
        <dbReference type="ARBA" id="ARBA00022475"/>
    </source>
</evidence>
<evidence type="ECO:0000256" key="5">
    <source>
        <dbReference type="ARBA" id="ARBA00023136"/>
    </source>
</evidence>
<feature type="transmembrane region" description="Helical" evidence="6">
    <location>
        <begin position="12"/>
        <end position="31"/>
    </location>
</feature>
<organism evidence="7 8">
    <name type="scientific">Luteolibacter yonseiensis</name>
    <dbReference type="NCBI Taxonomy" id="1144680"/>
    <lineage>
        <taxon>Bacteria</taxon>
        <taxon>Pseudomonadati</taxon>
        <taxon>Verrucomicrobiota</taxon>
        <taxon>Verrucomicrobiia</taxon>
        <taxon>Verrucomicrobiales</taxon>
        <taxon>Verrucomicrobiaceae</taxon>
        <taxon>Luteolibacter</taxon>
    </lineage>
</organism>
<keyword evidence="8" id="KW-1185">Reference proteome</keyword>
<evidence type="ECO:0000256" key="3">
    <source>
        <dbReference type="ARBA" id="ARBA00022692"/>
    </source>
</evidence>
<feature type="transmembrane region" description="Helical" evidence="6">
    <location>
        <begin position="105"/>
        <end position="123"/>
    </location>
</feature>
<evidence type="ECO:0000313" key="8">
    <source>
        <dbReference type="Proteomes" id="UP000600139"/>
    </source>
</evidence>
<feature type="transmembrane region" description="Helical" evidence="6">
    <location>
        <begin position="170"/>
        <end position="189"/>
    </location>
</feature>
<keyword evidence="2" id="KW-1003">Cell membrane</keyword>
<evidence type="ECO:0000256" key="4">
    <source>
        <dbReference type="ARBA" id="ARBA00022989"/>
    </source>
</evidence>
<evidence type="ECO:0000256" key="6">
    <source>
        <dbReference type="SAM" id="Phobius"/>
    </source>
</evidence>
<feature type="transmembrane region" description="Helical" evidence="6">
    <location>
        <begin position="51"/>
        <end position="73"/>
    </location>
</feature>
<dbReference type="GO" id="GO:0005886">
    <property type="term" value="C:plasma membrane"/>
    <property type="evidence" value="ECO:0007669"/>
    <property type="project" value="UniProtKB-SubCell"/>
</dbReference>
<evidence type="ECO:0000256" key="1">
    <source>
        <dbReference type="ARBA" id="ARBA00004651"/>
    </source>
</evidence>
<dbReference type="Proteomes" id="UP000600139">
    <property type="component" value="Unassembled WGS sequence"/>
</dbReference>
<comment type="subcellular location">
    <subcellularLocation>
        <location evidence="1">Cell membrane</location>
        <topology evidence="1">Multi-pass membrane protein</topology>
    </subcellularLocation>
</comment>
<gene>
    <name evidence="7" type="ORF">JIN84_14290</name>
</gene>
<keyword evidence="4 6" id="KW-1133">Transmembrane helix</keyword>
<proteinExistence type="predicted"/>
<dbReference type="Pfam" id="PF12679">
    <property type="entry name" value="ABC2_membrane_2"/>
    <property type="match status" value="1"/>
</dbReference>
<name>A0A934R460_9BACT</name>
<accession>A0A934R460</accession>
<dbReference type="AlphaFoldDB" id="A0A934R460"/>
<dbReference type="GO" id="GO:0140359">
    <property type="term" value="F:ABC-type transporter activity"/>
    <property type="evidence" value="ECO:0007669"/>
    <property type="project" value="InterPro"/>
</dbReference>
<dbReference type="RefSeq" id="WP_200351717.1">
    <property type="nucleotide sequence ID" value="NZ_BAABHZ010000006.1"/>
</dbReference>
<dbReference type="EMBL" id="JAENIK010000011">
    <property type="protein sequence ID" value="MBK1816791.1"/>
    <property type="molecule type" value="Genomic_DNA"/>
</dbReference>
<dbReference type="PANTHER" id="PTHR30294:SF29">
    <property type="entry name" value="MULTIDRUG ABC TRANSPORTER PERMEASE YBHS-RELATED"/>
    <property type="match status" value="1"/>
</dbReference>
<keyword evidence="5 6" id="KW-0472">Membrane</keyword>
<comment type="caution">
    <text evidence="7">The sequence shown here is derived from an EMBL/GenBank/DDBJ whole genome shotgun (WGS) entry which is preliminary data.</text>
</comment>
<reference evidence="7" key="1">
    <citation type="submission" date="2021-01" db="EMBL/GenBank/DDBJ databases">
        <title>Modified the classification status of verrucomicrobia.</title>
        <authorList>
            <person name="Feng X."/>
        </authorList>
    </citation>
    <scope>NUCLEOTIDE SEQUENCE</scope>
    <source>
        <strain evidence="7">JCM 18052</strain>
    </source>
</reference>
<feature type="transmembrane region" description="Helical" evidence="6">
    <location>
        <begin position="225"/>
        <end position="243"/>
    </location>
</feature>
<dbReference type="InterPro" id="IPR051449">
    <property type="entry name" value="ABC-2_transporter_component"/>
</dbReference>
<evidence type="ECO:0000313" key="7">
    <source>
        <dbReference type="EMBL" id="MBK1816791.1"/>
    </source>
</evidence>
<dbReference type="PANTHER" id="PTHR30294">
    <property type="entry name" value="MEMBRANE COMPONENT OF ABC TRANSPORTER YHHJ-RELATED"/>
    <property type="match status" value="1"/>
</dbReference>
<keyword evidence="3 6" id="KW-0812">Transmembrane</keyword>